<dbReference type="Pfam" id="PF01042">
    <property type="entry name" value="Ribonuc_L-PSP"/>
    <property type="match status" value="1"/>
</dbReference>
<dbReference type="InterPro" id="IPR006175">
    <property type="entry name" value="YjgF/YER057c/UK114"/>
</dbReference>
<dbReference type="InterPro" id="IPR035959">
    <property type="entry name" value="RutC-like_sf"/>
</dbReference>
<dbReference type="CDD" id="cd00448">
    <property type="entry name" value="YjgF_YER057c_UK114_family"/>
    <property type="match status" value="1"/>
</dbReference>
<dbReference type="GO" id="GO:0016787">
    <property type="term" value="F:hydrolase activity"/>
    <property type="evidence" value="ECO:0007669"/>
    <property type="project" value="UniProtKB-KW"/>
</dbReference>
<dbReference type="RefSeq" id="WP_400394081.1">
    <property type="nucleotide sequence ID" value="NZ_JBIXLL010000001.1"/>
</dbReference>
<dbReference type="PANTHER" id="PTHR11803:SF39">
    <property type="entry name" value="2-IMINOBUTANOATE_2-IMINOPROPANOATE DEAMINASE"/>
    <property type="match status" value="1"/>
</dbReference>
<accession>A0ABW8G5Z0</accession>
<evidence type="ECO:0000313" key="1">
    <source>
        <dbReference type="EMBL" id="MFJ5428069.1"/>
    </source>
</evidence>
<dbReference type="Gene3D" id="3.30.1330.40">
    <property type="entry name" value="RutC-like"/>
    <property type="match status" value="1"/>
</dbReference>
<protein>
    <submittedName>
        <fullName evidence="1">RidA family protein</fullName>
        <ecNumber evidence="1">3.5.-.-</ecNumber>
    </submittedName>
</protein>
<dbReference type="SUPFAM" id="SSF55298">
    <property type="entry name" value="YjgF-like"/>
    <property type="match status" value="1"/>
</dbReference>
<reference evidence="1 2" key="1">
    <citation type="submission" date="2024-10" db="EMBL/GenBank/DDBJ databases">
        <authorList>
            <person name="Lu C.-H."/>
        </authorList>
    </citation>
    <scope>NUCLEOTIDE SEQUENCE [LARGE SCALE GENOMIC DNA]</scope>
    <source>
        <strain evidence="1 2">22ZTDG03-2</strain>
    </source>
</reference>
<dbReference type="EMBL" id="JBIXLL010000001">
    <property type="protein sequence ID" value="MFJ5428069.1"/>
    <property type="molecule type" value="Genomic_DNA"/>
</dbReference>
<comment type="caution">
    <text evidence="1">The sequence shown here is derived from an EMBL/GenBank/DDBJ whole genome shotgun (WGS) entry which is preliminary data.</text>
</comment>
<keyword evidence="1" id="KW-0378">Hydrolase</keyword>
<evidence type="ECO:0000313" key="2">
    <source>
        <dbReference type="Proteomes" id="UP001617689"/>
    </source>
</evidence>
<sequence>MNNRINLFTSKLPFPFATAAEVNGVLYLSGQVSMTESAEPVYGDIATQTANILANIRKTLEDMGADFDDIFKVTVWLSDMKYFSEFNQEYAKWFTKGFPARSVVSSKLAFNLDVEIEVQALAVKSMPDGDA</sequence>
<dbReference type="Proteomes" id="UP001617689">
    <property type="component" value="Unassembled WGS sequence"/>
</dbReference>
<organism evidence="1 2">
    <name type="scientific">Pectobacterium actinidiae</name>
    <dbReference type="NCBI Taxonomy" id="1507808"/>
    <lineage>
        <taxon>Bacteria</taxon>
        <taxon>Pseudomonadati</taxon>
        <taxon>Pseudomonadota</taxon>
        <taxon>Gammaproteobacteria</taxon>
        <taxon>Enterobacterales</taxon>
        <taxon>Pectobacteriaceae</taxon>
        <taxon>Pectobacterium</taxon>
    </lineage>
</organism>
<gene>
    <name evidence="1" type="ORF">ACIPUP_02760</name>
</gene>
<dbReference type="PANTHER" id="PTHR11803">
    <property type="entry name" value="2-IMINOBUTANOATE/2-IMINOPROPANOATE DEAMINASE RIDA"/>
    <property type="match status" value="1"/>
</dbReference>
<proteinExistence type="predicted"/>
<name>A0ABW8G5Z0_9GAMM</name>
<keyword evidence="2" id="KW-1185">Reference proteome</keyword>
<dbReference type="EC" id="3.5.-.-" evidence="1"/>